<feature type="compositionally biased region" description="Basic and acidic residues" evidence="1">
    <location>
        <begin position="53"/>
        <end position="63"/>
    </location>
</feature>
<reference evidence="3" key="1">
    <citation type="submission" date="2025-08" db="UniProtKB">
        <authorList>
            <consortium name="Ensembl"/>
        </authorList>
    </citation>
    <scope>IDENTIFICATION</scope>
</reference>
<dbReference type="InterPro" id="IPR036047">
    <property type="entry name" value="F-box-like_dom_sf"/>
</dbReference>
<dbReference type="FunFam" id="1.20.1280.50:FF:000059">
    <property type="entry name" value="Partner of Paired"/>
    <property type="match status" value="1"/>
</dbReference>
<dbReference type="Gene3D" id="1.20.1280.50">
    <property type="match status" value="1"/>
</dbReference>
<protein>
    <recommendedName>
        <fullName evidence="2">F-box domain-containing protein</fullName>
    </recommendedName>
</protein>
<dbReference type="AlphaFoldDB" id="A0A8C2JJV6"/>
<dbReference type="Ensembl" id="ENSCCRT00020104185.1">
    <property type="protein sequence ID" value="ENSCCRP00020095287.1"/>
    <property type="gene ID" value="ENSCCRG00020043795.1"/>
</dbReference>
<organism evidence="3 4">
    <name type="scientific">Cyprinus carpio</name>
    <name type="common">Common carp</name>
    <dbReference type="NCBI Taxonomy" id="7962"/>
    <lineage>
        <taxon>Eukaryota</taxon>
        <taxon>Metazoa</taxon>
        <taxon>Chordata</taxon>
        <taxon>Craniata</taxon>
        <taxon>Vertebrata</taxon>
        <taxon>Euteleostomi</taxon>
        <taxon>Actinopterygii</taxon>
        <taxon>Neopterygii</taxon>
        <taxon>Teleostei</taxon>
        <taxon>Ostariophysi</taxon>
        <taxon>Cypriniformes</taxon>
        <taxon>Cyprinidae</taxon>
        <taxon>Cyprininae</taxon>
        <taxon>Cyprinus</taxon>
    </lineage>
</organism>
<evidence type="ECO:0000313" key="3">
    <source>
        <dbReference type="Ensembl" id="ENSCCRP00020095287.1"/>
    </source>
</evidence>
<evidence type="ECO:0000259" key="2">
    <source>
        <dbReference type="SMART" id="SM00256"/>
    </source>
</evidence>
<feature type="domain" description="F-box" evidence="2">
    <location>
        <begin position="8"/>
        <end position="48"/>
    </location>
</feature>
<dbReference type="SMART" id="SM00256">
    <property type="entry name" value="FBOX"/>
    <property type="match status" value="1"/>
</dbReference>
<dbReference type="Pfam" id="PF12937">
    <property type="entry name" value="F-box-like"/>
    <property type="match status" value="1"/>
</dbReference>
<dbReference type="InterPro" id="IPR001810">
    <property type="entry name" value="F-box_dom"/>
</dbReference>
<accession>A0A8C2JJV6</accession>
<evidence type="ECO:0000313" key="4">
    <source>
        <dbReference type="Proteomes" id="UP000694701"/>
    </source>
</evidence>
<dbReference type="Proteomes" id="UP000694701">
    <property type="component" value="Unplaced"/>
</dbReference>
<proteinExistence type="predicted"/>
<feature type="region of interest" description="Disordered" evidence="1">
    <location>
        <begin position="41"/>
        <end position="63"/>
    </location>
</feature>
<dbReference type="SUPFAM" id="SSF81383">
    <property type="entry name" value="F-box domain"/>
    <property type="match status" value="1"/>
</dbReference>
<sequence>METHISCLFPEILAMIFSYLDVRDKGRVAQVCTAWRDASYHKSPQLRDPGNAQHRELESERLL</sequence>
<evidence type="ECO:0000256" key="1">
    <source>
        <dbReference type="SAM" id="MobiDB-lite"/>
    </source>
</evidence>
<name>A0A8C2JJV6_CYPCA</name>